<dbReference type="RefSeq" id="XP_031432048.1">
    <property type="nucleotide sequence ID" value="XM_031576188.2"/>
</dbReference>
<proteinExistence type="inferred from homology"/>
<name>A0A6P8FVU4_CLUHA</name>
<comment type="similarity">
    <text evidence="1">Belongs to the TRAFAC class TrmE-Era-EngA-EngB-Septin-like GTPase superfamily. AIG1/Toc34/Toc159-like paraseptin GTPase family. IAN subfamily.</text>
</comment>
<dbReference type="KEGG" id="char:116222390"/>
<evidence type="ECO:0000256" key="1">
    <source>
        <dbReference type="ARBA" id="ARBA00008535"/>
    </source>
</evidence>
<dbReference type="PANTHER" id="PTHR10903:SF107">
    <property type="entry name" value="GTPASE IMAP FAMILY MEMBER 4-LIKE-RELATED"/>
    <property type="match status" value="1"/>
</dbReference>
<dbReference type="PANTHER" id="PTHR10903">
    <property type="entry name" value="GTPASE, IMAP FAMILY MEMBER-RELATED"/>
    <property type="match status" value="1"/>
</dbReference>
<reference evidence="6" key="1">
    <citation type="submission" date="2025-08" db="UniProtKB">
        <authorList>
            <consortium name="RefSeq"/>
        </authorList>
    </citation>
    <scope>IDENTIFICATION</scope>
</reference>
<feature type="domain" description="AIG1-type G" evidence="4">
    <location>
        <begin position="20"/>
        <end position="217"/>
    </location>
</feature>
<evidence type="ECO:0000256" key="3">
    <source>
        <dbReference type="ARBA" id="ARBA00023134"/>
    </source>
</evidence>
<gene>
    <name evidence="6" type="primary">LOC116222390</name>
</gene>
<sequence>MKVFCIAGLQVKLTENPYYLADIRLVLLGSAGEGKRSVGNTILGREEFSSQKTALCVTKIGAVVGRQVTVINTPGWGREERLAQTPVSVQEQLLQCVFPPGVHALLLVIRADKKFTEAHRAALQDHVEFLGENVWNHTMALFTCGDWLGEIPVEQFIYSEGAPLQWVVDKCSYRYYRIDNTDRADVTQVSKLLECIEFMVAMNKGRCFEIDNQRHKAEVIKGSYQEKAMQQMRKRKQQNMGTWDDPMLNRCKSARISLTMKEEDKEAK</sequence>
<dbReference type="FunFam" id="3.40.50.300:FF:001809">
    <property type="entry name" value="Si:ch1073-365p7.2"/>
    <property type="match status" value="1"/>
</dbReference>
<organism evidence="5 6">
    <name type="scientific">Clupea harengus</name>
    <name type="common">Atlantic herring</name>
    <dbReference type="NCBI Taxonomy" id="7950"/>
    <lineage>
        <taxon>Eukaryota</taxon>
        <taxon>Metazoa</taxon>
        <taxon>Chordata</taxon>
        <taxon>Craniata</taxon>
        <taxon>Vertebrata</taxon>
        <taxon>Euteleostomi</taxon>
        <taxon>Actinopterygii</taxon>
        <taxon>Neopterygii</taxon>
        <taxon>Teleostei</taxon>
        <taxon>Clupei</taxon>
        <taxon>Clupeiformes</taxon>
        <taxon>Clupeoidei</taxon>
        <taxon>Clupeidae</taxon>
        <taxon>Clupea</taxon>
    </lineage>
</organism>
<keyword evidence="5" id="KW-1185">Reference proteome</keyword>
<dbReference type="Pfam" id="PF04548">
    <property type="entry name" value="AIG1"/>
    <property type="match status" value="1"/>
</dbReference>
<dbReference type="Proteomes" id="UP000515152">
    <property type="component" value="Chromosome 11"/>
</dbReference>
<protein>
    <submittedName>
        <fullName evidence="6">GTPase IMAP family member 4-like isoform X1</fullName>
    </submittedName>
</protein>
<dbReference type="PROSITE" id="PS51720">
    <property type="entry name" value="G_AIG1"/>
    <property type="match status" value="1"/>
</dbReference>
<dbReference type="Gene3D" id="3.40.50.300">
    <property type="entry name" value="P-loop containing nucleotide triphosphate hydrolases"/>
    <property type="match status" value="1"/>
</dbReference>
<evidence type="ECO:0000259" key="4">
    <source>
        <dbReference type="PROSITE" id="PS51720"/>
    </source>
</evidence>
<dbReference type="InterPro" id="IPR045058">
    <property type="entry name" value="GIMA/IAN/Toc"/>
</dbReference>
<dbReference type="AlphaFoldDB" id="A0A6P8FVU4"/>
<keyword evidence="3" id="KW-0342">GTP-binding</keyword>
<dbReference type="InterPro" id="IPR006703">
    <property type="entry name" value="G_AIG1"/>
</dbReference>
<dbReference type="SUPFAM" id="SSF52540">
    <property type="entry name" value="P-loop containing nucleoside triphosphate hydrolases"/>
    <property type="match status" value="1"/>
</dbReference>
<dbReference type="GO" id="GO:0005525">
    <property type="term" value="F:GTP binding"/>
    <property type="evidence" value="ECO:0007669"/>
    <property type="project" value="UniProtKB-KW"/>
</dbReference>
<keyword evidence="2" id="KW-0547">Nucleotide-binding</keyword>
<evidence type="ECO:0000313" key="5">
    <source>
        <dbReference type="Proteomes" id="UP000515152"/>
    </source>
</evidence>
<dbReference type="OrthoDB" id="8935593at2759"/>
<dbReference type="GeneID" id="116222390"/>
<evidence type="ECO:0000256" key="2">
    <source>
        <dbReference type="ARBA" id="ARBA00022741"/>
    </source>
</evidence>
<evidence type="ECO:0000313" key="6">
    <source>
        <dbReference type="RefSeq" id="XP_031432048.1"/>
    </source>
</evidence>
<accession>A0A6P8FVU4</accession>
<dbReference type="InterPro" id="IPR027417">
    <property type="entry name" value="P-loop_NTPase"/>
</dbReference>